<evidence type="ECO:0000313" key="2">
    <source>
        <dbReference type="EMBL" id="PPQ39251.1"/>
    </source>
</evidence>
<dbReference type="PANTHER" id="PTHR28047:SF5">
    <property type="entry name" value="PROTEIN DCG1"/>
    <property type="match status" value="1"/>
</dbReference>
<dbReference type="InterPro" id="IPR001920">
    <property type="entry name" value="Asp/Glu_race"/>
</dbReference>
<protein>
    <submittedName>
        <fullName evidence="2">Asp/Glu racemase</fullName>
    </submittedName>
</protein>
<dbReference type="PROSITE" id="PS51257">
    <property type="entry name" value="PROKAR_LIPOPROTEIN"/>
    <property type="match status" value="1"/>
</dbReference>
<dbReference type="OrthoDB" id="9791723at2"/>
<evidence type="ECO:0000313" key="3">
    <source>
        <dbReference type="Proteomes" id="UP000239724"/>
    </source>
</evidence>
<dbReference type="SUPFAM" id="SSF53681">
    <property type="entry name" value="Aspartate/glutamate racemase"/>
    <property type="match status" value="1"/>
</dbReference>
<dbReference type="InterPro" id="IPR052186">
    <property type="entry name" value="Hydantoin_racemase-like"/>
</dbReference>
<keyword evidence="3" id="KW-1185">Reference proteome</keyword>
<dbReference type="AlphaFoldDB" id="A0A2S6NNX9"/>
<dbReference type="InterPro" id="IPR015942">
    <property type="entry name" value="Asp/Glu/hydantoin_racemase"/>
</dbReference>
<dbReference type="GO" id="GO:0047661">
    <property type="term" value="F:amino-acid racemase activity"/>
    <property type="evidence" value="ECO:0007669"/>
    <property type="project" value="InterPro"/>
</dbReference>
<proteinExistence type="inferred from homology"/>
<dbReference type="Proteomes" id="UP000239724">
    <property type="component" value="Unassembled WGS sequence"/>
</dbReference>
<name>A0A2S6NNX9_RHOGL</name>
<evidence type="ECO:0000256" key="1">
    <source>
        <dbReference type="ARBA" id="ARBA00038414"/>
    </source>
</evidence>
<comment type="similarity">
    <text evidence="1">Belongs to the HyuE racemase family.</text>
</comment>
<dbReference type="PANTHER" id="PTHR28047">
    <property type="entry name" value="PROTEIN DCG1"/>
    <property type="match status" value="1"/>
</dbReference>
<dbReference type="EMBL" id="NHRY01000034">
    <property type="protein sequence ID" value="PPQ39251.1"/>
    <property type="molecule type" value="Genomic_DNA"/>
</dbReference>
<reference evidence="2 3" key="1">
    <citation type="journal article" date="2018" name="Arch. Microbiol.">
        <title>New insights into the metabolic potential of the phototrophic purple bacterium Rhodopila globiformis DSM 161(T) from its draft genome sequence and evidence for a vanadium-dependent nitrogenase.</title>
        <authorList>
            <person name="Imhoff J.F."/>
            <person name="Rahn T."/>
            <person name="Kunzel S."/>
            <person name="Neulinger S.C."/>
        </authorList>
    </citation>
    <scope>NUCLEOTIDE SEQUENCE [LARGE SCALE GENOMIC DNA]</scope>
    <source>
        <strain evidence="2 3">DSM 161</strain>
    </source>
</reference>
<dbReference type="Pfam" id="PF01177">
    <property type="entry name" value="Asp_Glu_race"/>
    <property type="match status" value="1"/>
</dbReference>
<dbReference type="InterPro" id="IPR053714">
    <property type="entry name" value="Iso_Racemase_Enz_sf"/>
</dbReference>
<dbReference type="RefSeq" id="WP_104517056.1">
    <property type="nucleotide sequence ID" value="NZ_NHRY01000034.1"/>
</dbReference>
<comment type="caution">
    <text evidence="2">The sequence shown here is derived from an EMBL/GenBank/DDBJ whole genome shotgun (WGS) entry which is preliminary data.</text>
</comment>
<sequence length="213" mass="21870">MARVLVINPNSSAACSAGIDAALAPFRFSGGPALEVATLREGPPAICSWRDWYAVVEPMCRLVERSDADAFVIACASDPGIEAVRGVTQRPVFGIFRAAVAMAVARAERFGVIAMVDSSRERHRQALRAMGLEDRLAGEVALNMAMETLLQPQAARAALVDAGGALAAMGAETLILGCTGMAHHAAALRQALGVPVVEPIGAAAGAALVALGG</sequence>
<accession>A0A2S6NNX9</accession>
<organism evidence="2 3">
    <name type="scientific">Rhodopila globiformis</name>
    <name type="common">Rhodopseudomonas globiformis</name>
    <dbReference type="NCBI Taxonomy" id="1071"/>
    <lineage>
        <taxon>Bacteria</taxon>
        <taxon>Pseudomonadati</taxon>
        <taxon>Pseudomonadota</taxon>
        <taxon>Alphaproteobacteria</taxon>
        <taxon>Acetobacterales</taxon>
        <taxon>Acetobacteraceae</taxon>
        <taxon>Rhodopila</taxon>
    </lineage>
</organism>
<gene>
    <name evidence="2" type="ORF">CCS01_01410</name>
</gene>
<dbReference type="Gene3D" id="3.40.50.12500">
    <property type="match status" value="1"/>
</dbReference>